<evidence type="ECO:0000313" key="3">
    <source>
        <dbReference type="Proteomes" id="UP000292052"/>
    </source>
</evidence>
<reference evidence="2 3" key="1">
    <citation type="submission" date="2017-03" db="EMBL/GenBank/DDBJ databases">
        <title>Genome of the blue death feigning beetle - Asbolus verrucosus.</title>
        <authorList>
            <person name="Rider S.D."/>
        </authorList>
    </citation>
    <scope>NUCLEOTIDE SEQUENCE [LARGE SCALE GENOMIC DNA]</scope>
    <source>
        <strain evidence="2">Butters</strain>
        <tissue evidence="2">Head and leg muscle</tissue>
    </source>
</reference>
<evidence type="ECO:0000256" key="1">
    <source>
        <dbReference type="ARBA" id="ARBA00004123"/>
    </source>
</evidence>
<dbReference type="AlphaFoldDB" id="A0A482VP74"/>
<feature type="non-terminal residue" evidence="2">
    <location>
        <position position="1"/>
    </location>
</feature>
<keyword evidence="3" id="KW-1185">Reference proteome</keyword>
<dbReference type="SUPFAM" id="SSF46689">
    <property type="entry name" value="Homeodomain-like"/>
    <property type="match status" value="1"/>
</dbReference>
<proteinExistence type="predicted"/>
<comment type="caution">
    <text evidence="2">The sequence shown here is derived from an EMBL/GenBank/DDBJ whole genome shotgun (WGS) entry which is preliminary data.</text>
</comment>
<dbReference type="GO" id="GO:0005634">
    <property type="term" value="C:nucleus"/>
    <property type="evidence" value="ECO:0007669"/>
    <property type="project" value="UniProtKB-SubCell"/>
</dbReference>
<name>A0A482VP74_ASBVE</name>
<dbReference type="InterPro" id="IPR009057">
    <property type="entry name" value="Homeodomain-like_sf"/>
</dbReference>
<dbReference type="OrthoDB" id="8195099at2759"/>
<dbReference type="EMBL" id="QDEB01082075">
    <property type="protein sequence ID" value="RZC34208.1"/>
    <property type="molecule type" value="Genomic_DNA"/>
</dbReference>
<accession>A0A482VP74</accession>
<evidence type="ECO:0000313" key="2">
    <source>
        <dbReference type="EMBL" id="RZC34208.1"/>
    </source>
</evidence>
<organism evidence="2 3">
    <name type="scientific">Asbolus verrucosus</name>
    <name type="common">Desert ironclad beetle</name>
    <dbReference type="NCBI Taxonomy" id="1661398"/>
    <lineage>
        <taxon>Eukaryota</taxon>
        <taxon>Metazoa</taxon>
        <taxon>Ecdysozoa</taxon>
        <taxon>Arthropoda</taxon>
        <taxon>Hexapoda</taxon>
        <taxon>Insecta</taxon>
        <taxon>Pterygota</taxon>
        <taxon>Neoptera</taxon>
        <taxon>Endopterygota</taxon>
        <taxon>Coleoptera</taxon>
        <taxon>Polyphaga</taxon>
        <taxon>Cucujiformia</taxon>
        <taxon>Tenebrionidae</taxon>
        <taxon>Pimeliinae</taxon>
        <taxon>Asbolus</taxon>
    </lineage>
</organism>
<gene>
    <name evidence="2" type="ORF">BDFB_015258</name>
</gene>
<evidence type="ECO:0008006" key="4">
    <source>
        <dbReference type="Google" id="ProtNLM"/>
    </source>
</evidence>
<dbReference type="Proteomes" id="UP000292052">
    <property type="component" value="Unassembled WGS sequence"/>
</dbReference>
<comment type="subcellular location">
    <subcellularLocation>
        <location evidence="1">Nucleus</location>
    </subcellularLocation>
</comment>
<protein>
    <recommendedName>
        <fullName evidence="4">DUF4817 domain-containing protein</fullName>
    </recommendedName>
</protein>
<sequence>YEAQLCIREFCEKFPNVAVIESNFLNTVSYLVRLFRETGSIHRKSGSRRPTKRTSETVENVREIMQGNPHTFLKRLITGGSIIQHMSEDSKERFDVANL</sequence>